<dbReference type="Pfam" id="PF01047">
    <property type="entry name" value="MarR"/>
    <property type="match status" value="2"/>
</dbReference>
<dbReference type="SMART" id="SM00347">
    <property type="entry name" value="HTH_MARR"/>
    <property type="match status" value="2"/>
</dbReference>
<dbReference type="PANTHER" id="PTHR33164">
    <property type="entry name" value="TRANSCRIPTIONAL REGULATOR, MARR FAMILY"/>
    <property type="match status" value="1"/>
</dbReference>
<feature type="domain" description="HTH marR-type" evidence="1">
    <location>
        <begin position="138"/>
        <end position="287"/>
    </location>
</feature>
<evidence type="ECO:0000313" key="3">
    <source>
        <dbReference type="Proteomes" id="UP000598174"/>
    </source>
</evidence>
<sequence>MQQQVSEQPMSPVLRRYTSHLLRRAFHRANQISHVGLPGGLQPRDLALLSVLAEQEVLSQQELAGRLEINRTIMVKLIDKLTEAGYAQRTRNPADRRTHVLSITAAGRELLKSIDHSTADGENDFLEPLSVRERRELNKLLRALLPDISQEVGGEQLSSYFITLAYHRLRRQGNEAMAEHQLQARHAGALIALRELGPCSQQQLARTVGTTEATTVLVVDELESTGAVTRERNPADRRFNVVVLTPVGEELLAGALRVLDELQGEVVALLGERGDQRLRALLTKLLWPS</sequence>
<dbReference type="Proteomes" id="UP000598174">
    <property type="component" value="Unassembled WGS sequence"/>
</dbReference>
<reference evidence="2" key="1">
    <citation type="submission" date="2021-01" db="EMBL/GenBank/DDBJ databases">
        <title>Whole genome shotgun sequence of Actinoplanes ferrugineus NBRC 15555.</title>
        <authorList>
            <person name="Komaki H."/>
            <person name="Tamura T."/>
        </authorList>
    </citation>
    <scope>NUCLEOTIDE SEQUENCE</scope>
    <source>
        <strain evidence="2">NBRC 15555</strain>
    </source>
</reference>
<dbReference type="PANTHER" id="PTHR33164:SF43">
    <property type="entry name" value="HTH-TYPE TRANSCRIPTIONAL REPRESSOR YETL"/>
    <property type="match status" value="1"/>
</dbReference>
<gene>
    <name evidence="2" type="ORF">Afe05nite_80970</name>
</gene>
<dbReference type="InterPro" id="IPR036388">
    <property type="entry name" value="WH-like_DNA-bd_sf"/>
</dbReference>
<dbReference type="GO" id="GO:0006950">
    <property type="term" value="P:response to stress"/>
    <property type="evidence" value="ECO:0007669"/>
    <property type="project" value="TreeGrafter"/>
</dbReference>
<name>A0A919JAE6_9ACTN</name>
<evidence type="ECO:0000313" key="2">
    <source>
        <dbReference type="EMBL" id="GIE16257.1"/>
    </source>
</evidence>
<keyword evidence="3" id="KW-1185">Reference proteome</keyword>
<dbReference type="InterPro" id="IPR036390">
    <property type="entry name" value="WH_DNA-bd_sf"/>
</dbReference>
<dbReference type="SUPFAM" id="SSF46785">
    <property type="entry name" value="Winged helix' DNA-binding domain"/>
    <property type="match status" value="2"/>
</dbReference>
<comment type="caution">
    <text evidence="2">The sequence shown here is derived from an EMBL/GenBank/DDBJ whole genome shotgun (WGS) entry which is preliminary data.</text>
</comment>
<feature type="domain" description="HTH marR-type" evidence="1">
    <location>
        <begin position="7"/>
        <end position="146"/>
    </location>
</feature>
<dbReference type="Gene3D" id="1.10.10.10">
    <property type="entry name" value="Winged helix-like DNA-binding domain superfamily/Winged helix DNA-binding domain"/>
    <property type="match status" value="2"/>
</dbReference>
<dbReference type="RefSeq" id="WP_203822598.1">
    <property type="nucleotide sequence ID" value="NZ_BAAABP010000012.1"/>
</dbReference>
<organism evidence="2 3">
    <name type="scientific">Paractinoplanes ferrugineus</name>
    <dbReference type="NCBI Taxonomy" id="113564"/>
    <lineage>
        <taxon>Bacteria</taxon>
        <taxon>Bacillati</taxon>
        <taxon>Actinomycetota</taxon>
        <taxon>Actinomycetes</taxon>
        <taxon>Micromonosporales</taxon>
        <taxon>Micromonosporaceae</taxon>
        <taxon>Paractinoplanes</taxon>
    </lineage>
</organism>
<protein>
    <recommendedName>
        <fullName evidence="1">HTH marR-type domain-containing protein</fullName>
    </recommendedName>
</protein>
<dbReference type="PROSITE" id="PS50995">
    <property type="entry name" value="HTH_MARR_2"/>
    <property type="match status" value="2"/>
</dbReference>
<dbReference type="AlphaFoldDB" id="A0A919JAE6"/>
<dbReference type="InterPro" id="IPR000835">
    <property type="entry name" value="HTH_MarR-typ"/>
</dbReference>
<dbReference type="GO" id="GO:0003700">
    <property type="term" value="F:DNA-binding transcription factor activity"/>
    <property type="evidence" value="ECO:0007669"/>
    <property type="project" value="InterPro"/>
</dbReference>
<dbReference type="PRINTS" id="PR00598">
    <property type="entry name" value="HTHMARR"/>
</dbReference>
<proteinExistence type="predicted"/>
<evidence type="ECO:0000259" key="1">
    <source>
        <dbReference type="PROSITE" id="PS50995"/>
    </source>
</evidence>
<accession>A0A919JAE6</accession>
<dbReference type="InterPro" id="IPR039422">
    <property type="entry name" value="MarR/SlyA-like"/>
</dbReference>
<dbReference type="EMBL" id="BOMM01000080">
    <property type="protein sequence ID" value="GIE16257.1"/>
    <property type="molecule type" value="Genomic_DNA"/>
</dbReference>